<sequence>MSTSLTLSFRETVDIYLNVDEIAAEVANQEEAGDPAIGHLINALGDKVQRGSVEVSDVAVHLDDKGATFIRALAAALDGE</sequence>
<dbReference type="RefSeq" id="WP_145620220.1">
    <property type="nucleotide sequence ID" value="NZ_VITO01000029.1"/>
</dbReference>
<evidence type="ECO:0000313" key="1">
    <source>
        <dbReference type="EMBL" id="TWB15627.1"/>
    </source>
</evidence>
<evidence type="ECO:0000313" key="2">
    <source>
        <dbReference type="Proteomes" id="UP000316545"/>
    </source>
</evidence>
<keyword evidence="2" id="KW-1185">Reference proteome</keyword>
<dbReference type="Proteomes" id="UP000316545">
    <property type="component" value="Unassembled WGS sequence"/>
</dbReference>
<proteinExistence type="predicted"/>
<accession>A0A560F209</accession>
<comment type="caution">
    <text evidence="1">The sequence shown here is derived from an EMBL/GenBank/DDBJ whole genome shotgun (WGS) entry which is preliminary data.</text>
</comment>
<gene>
    <name evidence="1" type="ORF">FBZ88_12980</name>
</gene>
<dbReference type="AlphaFoldDB" id="A0A560F209"/>
<dbReference type="EMBL" id="VITO01000029">
    <property type="protein sequence ID" value="TWB15627.1"/>
    <property type="molecule type" value="Genomic_DNA"/>
</dbReference>
<protein>
    <submittedName>
        <fullName evidence="1">Uncharacterized protein</fullName>
    </submittedName>
</protein>
<name>A0A560F209_9PROT</name>
<organism evidence="1 2">
    <name type="scientific">Nitrospirillum amazonense</name>
    <dbReference type="NCBI Taxonomy" id="28077"/>
    <lineage>
        <taxon>Bacteria</taxon>
        <taxon>Pseudomonadati</taxon>
        <taxon>Pseudomonadota</taxon>
        <taxon>Alphaproteobacteria</taxon>
        <taxon>Rhodospirillales</taxon>
        <taxon>Azospirillaceae</taxon>
        <taxon>Nitrospirillum</taxon>
    </lineage>
</organism>
<reference evidence="1 2" key="1">
    <citation type="submission" date="2019-06" db="EMBL/GenBank/DDBJ databases">
        <title>Genomic Encyclopedia of Type Strains, Phase IV (KMG-V): Genome sequencing to study the core and pangenomes of soil and plant-associated prokaryotes.</title>
        <authorList>
            <person name="Whitman W."/>
        </authorList>
    </citation>
    <scope>NUCLEOTIDE SEQUENCE [LARGE SCALE GENOMIC DNA]</scope>
    <source>
        <strain evidence="1 2">BR 11865</strain>
    </source>
</reference>